<feature type="domain" description="Radical SAM core" evidence="6">
    <location>
        <begin position="150"/>
        <end position="372"/>
    </location>
</feature>
<evidence type="ECO:0000256" key="5">
    <source>
        <dbReference type="ARBA" id="ARBA00023014"/>
    </source>
</evidence>
<comment type="cofactor">
    <cofactor evidence="1">
        <name>[4Fe-4S] cluster</name>
        <dbReference type="ChEBI" id="CHEBI:49883"/>
    </cofactor>
</comment>
<dbReference type="EMBL" id="CP007201">
    <property type="protein sequence ID" value="AHJ13050.1"/>
    <property type="molecule type" value="Genomic_DNA"/>
</dbReference>
<dbReference type="PROSITE" id="PS51918">
    <property type="entry name" value="RADICAL_SAM"/>
    <property type="match status" value="1"/>
</dbReference>
<dbReference type="PANTHER" id="PTHR11228:SF7">
    <property type="entry name" value="PQQA PEPTIDE CYCLASE"/>
    <property type="match status" value="1"/>
</dbReference>
<dbReference type="CDD" id="cd01335">
    <property type="entry name" value="Radical_SAM"/>
    <property type="match status" value="1"/>
</dbReference>
<dbReference type="SUPFAM" id="SSF102114">
    <property type="entry name" value="Radical SAM enzymes"/>
    <property type="match status" value="1"/>
</dbReference>
<dbReference type="NCBIfam" id="TIGR04085">
    <property type="entry name" value="rSAM_more_4Fe4S"/>
    <property type="match status" value="1"/>
</dbReference>
<dbReference type="SMART" id="SM00729">
    <property type="entry name" value="Elp3"/>
    <property type="match status" value="1"/>
</dbReference>
<dbReference type="Gene3D" id="3.20.20.70">
    <property type="entry name" value="Aldolase class I"/>
    <property type="match status" value="1"/>
</dbReference>
<dbReference type="InterPro" id="IPR006638">
    <property type="entry name" value="Elp3/MiaA/NifB-like_rSAM"/>
</dbReference>
<proteinExistence type="predicted"/>
<dbReference type="GO" id="GO:0003824">
    <property type="term" value="F:catalytic activity"/>
    <property type="evidence" value="ECO:0007669"/>
    <property type="project" value="InterPro"/>
</dbReference>
<evidence type="ECO:0000256" key="2">
    <source>
        <dbReference type="ARBA" id="ARBA00022691"/>
    </source>
</evidence>
<dbReference type="SFLD" id="SFLDS00029">
    <property type="entry name" value="Radical_SAM"/>
    <property type="match status" value="1"/>
</dbReference>
<accession>A0AA86DZZ2</accession>
<evidence type="ECO:0000256" key="1">
    <source>
        <dbReference type="ARBA" id="ARBA00001966"/>
    </source>
</evidence>
<evidence type="ECO:0000313" key="8">
    <source>
        <dbReference type="Proteomes" id="UP000019322"/>
    </source>
</evidence>
<keyword evidence="5" id="KW-0411">Iron-sulfur</keyword>
<dbReference type="AlphaFoldDB" id="A0AA86DZZ2"/>
<dbReference type="InterPro" id="IPR007197">
    <property type="entry name" value="rSAM"/>
</dbReference>
<dbReference type="SFLD" id="SFLDG01386">
    <property type="entry name" value="main_SPASM_domain-containing"/>
    <property type="match status" value="1"/>
</dbReference>
<organism evidence="7 8">
    <name type="scientific">Sulfurospirillum multivorans (strain DM 12446 / JCM 15788 / NBRC 109480)</name>
    <dbReference type="NCBI Taxonomy" id="1150621"/>
    <lineage>
        <taxon>Bacteria</taxon>
        <taxon>Pseudomonadati</taxon>
        <taxon>Campylobacterota</taxon>
        <taxon>Epsilonproteobacteria</taxon>
        <taxon>Campylobacterales</taxon>
        <taxon>Sulfurospirillaceae</taxon>
        <taxon>Sulfurospirillum</taxon>
    </lineage>
</organism>
<name>A0AA86DZZ2_SULMK</name>
<keyword evidence="3" id="KW-0479">Metal-binding</keyword>
<dbReference type="InterPro" id="IPR023885">
    <property type="entry name" value="4Fe4S-binding_SPASM_dom"/>
</dbReference>
<sequence length="497" mass="57590">MFFKKKSNVIFRNFKSFGYVTDNRNFGYKRLNDNRKDIGDKILSESGAVFLSVLSKKAQAIDELSKKINKIYPDIDIASIKNDAQEFYLDLEKDGFIISGKTLEECDEKDEKFSYTNILESNLETNPNNISYFENERSTQDFLREYFNDKPQLTSLHVEITSKCNERCIHCYIPHENKISHINPDLFYSILNQAIKMNLLHITLSGGEPMLHDNFCDFLAKCRENEFSVSVLSNLTLLNDQILEEMKANPLLGIQVSLYSMDSNIHDEITAIKGSFEKTKKAILKLIENNIPLKISCPILKQNKHCYHDVIKWAKEHKISVGNDYVIIAKYNHSTQNLNHRLSIDEVEDVMNDIAKNDTEYMVQMDREVEEKQNMSENDFVCSVCLSSMCIADNGNVYPCAGWQDYIVGNIKNTPLKEIWDHAEKVNYLRNLRKKDFPQCLKCSDRNFCTMCMVRNANEDPQGNPLSVNSFFCKTAKINRIMMDKWKKEINNEKCCL</sequence>
<dbReference type="InterPro" id="IPR058240">
    <property type="entry name" value="rSAM_sf"/>
</dbReference>
<dbReference type="PANTHER" id="PTHR11228">
    <property type="entry name" value="RADICAL SAM DOMAIN PROTEIN"/>
    <property type="match status" value="1"/>
</dbReference>
<dbReference type="InterPro" id="IPR013785">
    <property type="entry name" value="Aldolase_TIM"/>
</dbReference>
<dbReference type="Proteomes" id="UP000019322">
    <property type="component" value="Chromosome"/>
</dbReference>
<reference evidence="7 8" key="1">
    <citation type="journal article" date="2014" name="Environ. Microbiol.">
        <title>Insights into organohalide respiration and the versatile catabolism of Sulfurospirillum multivorans gained from comparative genomics and physiological studies.</title>
        <authorList>
            <person name="Goris T."/>
            <person name="Schubert T."/>
            <person name="Gadkari J."/>
            <person name="Wubet T."/>
            <person name="Tarkka M."/>
            <person name="Buscot F."/>
            <person name="Adrian L."/>
            <person name="Diekert G."/>
        </authorList>
    </citation>
    <scope>NUCLEOTIDE SEQUENCE [LARGE SCALE GENOMIC DNA]</scope>
    <source>
        <strain evidence="8">DM 12446 / JCM 15788 / NBRC 109480</strain>
    </source>
</reference>
<dbReference type="InterPro" id="IPR050377">
    <property type="entry name" value="Radical_SAM_PqqE_MftC-like"/>
</dbReference>
<dbReference type="GO" id="GO:0051536">
    <property type="term" value="F:iron-sulfur cluster binding"/>
    <property type="evidence" value="ECO:0007669"/>
    <property type="project" value="UniProtKB-KW"/>
</dbReference>
<dbReference type="SFLD" id="SFLDG01067">
    <property type="entry name" value="SPASM/twitch_domain_containing"/>
    <property type="match status" value="1"/>
</dbReference>
<evidence type="ECO:0000313" key="7">
    <source>
        <dbReference type="EMBL" id="AHJ13050.1"/>
    </source>
</evidence>
<dbReference type="Pfam" id="PF04055">
    <property type="entry name" value="Radical_SAM"/>
    <property type="match status" value="1"/>
</dbReference>
<keyword evidence="4" id="KW-0408">Iron</keyword>
<keyword evidence="2" id="KW-0949">S-adenosyl-L-methionine</keyword>
<evidence type="ECO:0000256" key="3">
    <source>
        <dbReference type="ARBA" id="ARBA00022723"/>
    </source>
</evidence>
<evidence type="ECO:0000259" key="6">
    <source>
        <dbReference type="PROSITE" id="PS51918"/>
    </source>
</evidence>
<dbReference type="Pfam" id="PF13186">
    <property type="entry name" value="SPASM"/>
    <property type="match status" value="1"/>
</dbReference>
<evidence type="ECO:0000256" key="4">
    <source>
        <dbReference type="ARBA" id="ARBA00023004"/>
    </source>
</evidence>
<protein>
    <submittedName>
        <fullName evidence="7">Radical SAM protein</fullName>
    </submittedName>
</protein>
<dbReference type="RefSeq" id="WP_025344922.1">
    <property type="nucleotide sequence ID" value="NZ_CP007201.1"/>
</dbReference>
<dbReference type="KEGG" id="smul:SMUL_1795"/>
<dbReference type="GO" id="GO:0046872">
    <property type="term" value="F:metal ion binding"/>
    <property type="evidence" value="ECO:0007669"/>
    <property type="project" value="UniProtKB-KW"/>
</dbReference>
<gene>
    <name evidence="7" type="ORF">SMUL_1795</name>
</gene>